<feature type="coiled-coil region" evidence="1">
    <location>
        <begin position="417"/>
        <end position="451"/>
    </location>
</feature>
<organism evidence="2 3">
    <name type="scientific">Stentor coeruleus</name>
    <dbReference type="NCBI Taxonomy" id="5963"/>
    <lineage>
        <taxon>Eukaryota</taxon>
        <taxon>Sar</taxon>
        <taxon>Alveolata</taxon>
        <taxon>Ciliophora</taxon>
        <taxon>Postciliodesmatophora</taxon>
        <taxon>Heterotrichea</taxon>
        <taxon>Heterotrichida</taxon>
        <taxon>Stentoridae</taxon>
        <taxon>Stentor</taxon>
    </lineage>
</organism>
<reference evidence="2 3" key="1">
    <citation type="submission" date="2016-11" db="EMBL/GenBank/DDBJ databases">
        <title>The macronuclear genome of Stentor coeruleus: a giant cell with tiny introns.</title>
        <authorList>
            <person name="Slabodnick M."/>
            <person name="Ruby J.G."/>
            <person name="Reiff S.B."/>
            <person name="Swart E.C."/>
            <person name="Gosai S."/>
            <person name="Prabakaran S."/>
            <person name="Witkowska E."/>
            <person name="Larue G.E."/>
            <person name="Fisher S."/>
            <person name="Freeman R.M."/>
            <person name="Gunawardena J."/>
            <person name="Chu W."/>
            <person name="Stover N.A."/>
            <person name="Gregory B.D."/>
            <person name="Nowacki M."/>
            <person name="Derisi J."/>
            <person name="Roy S.W."/>
            <person name="Marshall W.F."/>
            <person name="Sood P."/>
        </authorList>
    </citation>
    <scope>NUCLEOTIDE SEQUENCE [LARGE SCALE GENOMIC DNA]</scope>
    <source>
        <strain evidence="2">WM001</strain>
    </source>
</reference>
<evidence type="ECO:0000313" key="2">
    <source>
        <dbReference type="EMBL" id="OMJ86270.1"/>
    </source>
</evidence>
<feature type="coiled-coil region" evidence="1">
    <location>
        <begin position="236"/>
        <end position="308"/>
    </location>
</feature>
<dbReference type="Proteomes" id="UP000187209">
    <property type="component" value="Unassembled WGS sequence"/>
</dbReference>
<protein>
    <submittedName>
        <fullName evidence="2">Uncharacterized protein</fullName>
    </submittedName>
</protein>
<feature type="coiled-coil region" evidence="1">
    <location>
        <begin position="95"/>
        <end position="203"/>
    </location>
</feature>
<name>A0A1R2CBC3_9CILI</name>
<evidence type="ECO:0000256" key="1">
    <source>
        <dbReference type="SAM" id="Coils"/>
    </source>
</evidence>
<evidence type="ECO:0000313" key="3">
    <source>
        <dbReference type="Proteomes" id="UP000187209"/>
    </source>
</evidence>
<dbReference type="AlphaFoldDB" id="A0A1R2CBC3"/>
<gene>
    <name evidence="2" type="ORF">SteCoe_12255</name>
</gene>
<accession>A0A1R2CBC3</accession>
<keyword evidence="1" id="KW-0175">Coiled coil</keyword>
<sequence>MSGYRSGSRLVDPILSPYPFSRENEQINITEFINLIQTQLKRINPTFSFQFTADPPIAQAVNFLTQAVDRLLTEQGKDPKVSSDQYEEDIDYISNRRLRDELDKAKETTKNLNRYEHLLKKKEEKLEEEKSKVRAEKKGIKDMEVQLKQAQNDLEIQQKNWNDSKRFEQEKIRLDKEDADRKLSEAKDMKEKIEKKLEESTKHLKYEKESLMQLENCLNQTKQTLSIDQKRITQDKLEIEKEKWRLDQRSRKLEEQEILLNVKIEHLDQEKQSQESEKIKLQNIRKDIEDERNELLQIKDQIASFERESKLSARKSPIEDQGISDRQYISVNQEYDMKFIELEEREKEIEQAYRELQEQMDNFNRELEEREIVLDEREFSVEKQEKDIKKKLDNFSVIEASLIESKIQVEDLRTFTIPELEKQSETLSNLLQELTEKKQDMENLIENLHNEIFLVGKQKGMLEVIEEDKSQVSADSFQMNRSSNRDIDEITLELEQKIDKVQEREIELEHAHKEIENDREELTKAAEFLKKAHIEMEEKRKMIDKDLTEEKAKLKNQFLKLESGMRLLSTKEAEVFSFKRKLDEKNQMLIIKEKELMARLKKTDSHGSSIFEEKEGESY</sequence>
<keyword evidence="3" id="KW-1185">Reference proteome</keyword>
<proteinExistence type="predicted"/>
<dbReference type="EMBL" id="MPUH01000211">
    <property type="protein sequence ID" value="OMJ86270.1"/>
    <property type="molecule type" value="Genomic_DNA"/>
</dbReference>
<comment type="caution">
    <text evidence="2">The sequence shown here is derived from an EMBL/GenBank/DDBJ whole genome shotgun (WGS) entry which is preliminary data.</text>
</comment>
<feature type="coiled-coil region" evidence="1">
    <location>
        <begin position="487"/>
        <end position="539"/>
    </location>
</feature>
<feature type="coiled-coil region" evidence="1">
    <location>
        <begin position="332"/>
        <end position="373"/>
    </location>
</feature>